<accession>I7MAL6</accession>
<dbReference type="EMBL" id="GG662441">
    <property type="protein sequence ID" value="EAS04836.1"/>
    <property type="molecule type" value="Genomic_DNA"/>
</dbReference>
<protein>
    <submittedName>
        <fullName evidence="3">Phosphoesterase family protein</fullName>
    </submittedName>
</protein>
<dbReference type="PANTHER" id="PTHR31956">
    <property type="entry name" value="NON-SPECIFIC PHOSPHOLIPASE C4-RELATED"/>
    <property type="match status" value="1"/>
</dbReference>
<feature type="chain" id="PRO_5003712510" evidence="2">
    <location>
        <begin position="22"/>
        <end position="506"/>
    </location>
</feature>
<dbReference type="OrthoDB" id="5135119at2759"/>
<dbReference type="SUPFAM" id="SSF53649">
    <property type="entry name" value="Alkaline phosphatase-like"/>
    <property type="match status" value="1"/>
</dbReference>
<dbReference type="InParanoid" id="I7MAL6"/>
<dbReference type="KEGG" id="tet:TTHERM_00467860"/>
<dbReference type="InterPro" id="IPR007312">
    <property type="entry name" value="Phosphoesterase"/>
</dbReference>
<reference evidence="4" key="1">
    <citation type="journal article" date="2006" name="PLoS Biol.">
        <title>Macronuclear genome sequence of the ciliate Tetrahymena thermophila, a model eukaryote.</title>
        <authorList>
            <person name="Eisen J.A."/>
            <person name="Coyne R.S."/>
            <person name="Wu M."/>
            <person name="Wu D."/>
            <person name="Thiagarajan M."/>
            <person name="Wortman J.R."/>
            <person name="Badger J.H."/>
            <person name="Ren Q."/>
            <person name="Amedeo P."/>
            <person name="Jones K.M."/>
            <person name="Tallon L.J."/>
            <person name="Delcher A.L."/>
            <person name="Salzberg S.L."/>
            <person name="Silva J.C."/>
            <person name="Haas B.J."/>
            <person name="Majoros W.H."/>
            <person name="Farzad M."/>
            <person name="Carlton J.M."/>
            <person name="Smith R.K. Jr."/>
            <person name="Garg J."/>
            <person name="Pearlman R.E."/>
            <person name="Karrer K.M."/>
            <person name="Sun L."/>
            <person name="Manning G."/>
            <person name="Elde N.C."/>
            <person name="Turkewitz A.P."/>
            <person name="Asai D.J."/>
            <person name="Wilkes D.E."/>
            <person name="Wang Y."/>
            <person name="Cai H."/>
            <person name="Collins K."/>
            <person name="Stewart B.A."/>
            <person name="Lee S.R."/>
            <person name="Wilamowska K."/>
            <person name="Weinberg Z."/>
            <person name="Ruzzo W.L."/>
            <person name="Wloga D."/>
            <person name="Gaertig J."/>
            <person name="Frankel J."/>
            <person name="Tsao C.-C."/>
            <person name="Gorovsky M.A."/>
            <person name="Keeling P.J."/>
            <person name="Waller R.F."/>
            <person name="Patron N.J."/>
            <person name="Cherry J.M."/>
            <person name="Stover N.A."/>
            <person name="Krieger C.J."/>
            <person name="del Toro C."/>
            <person name="Ryder H.F."/>
            <person name="Williamson S.C."/>
            <person name="Barbeau R.A."/>
            <person name="Hamilton E.P."/>
            <person name="Orias E."/>
        </authorList>
    </citation>
    <scope>NUCLEOTIDE SEQUENCE [LARGE SCALE GENOMIC DNA]</scope>
    <source>
        <strain evidence="4">SB210</strain>
    </source>
</reference>
<dbReference type="HOGENOM" id="CLU_029943_1_0_1"/>
<name>I7MAL6_TETTS</name>
<organism evidence="3 4">
    <name type="scientific">Tetrahymena thermophila (strain SB210)</name>
    <dbReference type="NCBI Taxonomy" id="312017"/>
    <lineage>
        <taxon>Eukaryota</taxon>
        <taxon>Sar</taxon>
        <taxon>Alveolata</taxon>
        <taxon>Ciliophora</taxon>
        <taxon>Intramacronucleata</taxon>
        <taxon>Oligohymenophorea</taxon>
        <taxon>Hymenostomatida</taxon>
        <taxon>Tetrahymenina</taxon>
        <taxon>Tetrahymenidae</taxon>
        <taxon>Tetrahymena</taxon>
    </lineage>
</organism>
<dbReference type="GeneID" id="7830482"/>
<dbReference type="GO" id="GO:0009395">
    <property type="term" value="P:phospholipid catabolic process"/>
    <property type="evidence" value="ECO:0007669"/>
    <property type="project" value="TreeGrafter"/>
</dbReference>
<keyword evidence="4" id="KW-1185">Reference proteome</keyword>
<evidence type="ECO:0000313" key="4">
    <source>
        <dbReference type="Proteomes" id="UP000009168"/>
    </source>
</evidence>
<proteinExistence type="predicted"/>
<keyword evidence="2" id="KW-0732">Signal</keyword>
<sequence length="506" mass="57982">MQKKSVVFILVLLISCNSVYTEDQFPIKNVVVLMMENRSFDHMLGWMKSSKSNITNPNIDGLTGSECNPKLLSGKICVSQNATDTTNYDPFHLFSSTTERIYNCKYDLINSKNSKNPCKNHASLEEPANMQGFVKSAEWLLHSGEVEMSGHLPENVPIISTLASEFALFDRYFSSFPGCTNPNRIFMHTGTSDGYVGNGQRAGQIKNTTIQEVLEKNGYSWRYYYEGDALDWFLYIEYFNNNFQTPGRFSEMEQFYSDAATGNLPNYTFINPSESIHPNLNNTKSFGLPNDQHPNHSVREGERLIKNVYEALRNGPLWNQTLLIITYDEHGGFYDHVPPPQTNIPSPDNKVNANGFDFKRLGIRVPTIAISPWIEKGTLVNKPTEEQRPFENSEFDHTSIGKTIFKIFGIDYNLSQRSEWAASFENILKLRKEPRNDCISELAYIPPPTKEEITRLYSLPIQDTLKQKINKICRLHKPRDPYCGEQVENYTDYVNFIDQLDKILLD</sequence>
<dbReference type="RefSeq" id="XP_001025081.1">
    <property type="nucleotide sequence ID" value="XM_001025081.1"/>
</dbReference>
<dbReference type="STRING" id="312017.I7MAL6"/>
<evidence type="ECO:0000256" key="2">
    <source>
        <dbReference type="SAM" id="SignalP"/>
    </source>
</evidence>
<evidence type="ECO:0000313" key="3">
    <source>
        <dbReference type="EMBL" id="EAS04836.1"/>
    </source>
</evidence>
<keyword evidence="1" id="KW-0378">Hydrolase</keyword>
<dbReference type="PROSITE" id="PS51257">
    <property type="entry name" value="PROKAR_LIPOPROTEIN"/>
    <property type="match status" value="1"/>
</dbReference>
<dbReference type="Proteomes" id="UP000009168">
    <property type="component" value="Unassembled WGS sequence"/>
</dbReference>
<dbReference type="eggNOG" id="ENOG502QPJ0">
    <property type="taxonomic scope" value="Eukaryota"/>
</dbReference>
<dbReference type="InterPro" id="IPR017850">
    <property type="entry name" value="Alkaline_phosphatase_core_sf"/>
</dbReference>
<dbReference type="GO" id="GO:0042578">
    <property type="term" value="F:phosphoric ester hydrolase activity"/>
    <property type="evidence" value="ECO:0007669"/>
    <property type="project" value="UniProtKB-ARBA"/>
</dbReference>
<dbReference type="AlphaFoldDB" id="I7MAL6"/>
<gene>
    <name evidence="3" type="ORF">TTHERM_00467860</name>
</gene>
<evidence type="ECO:0000256" key="1">
    <source>
        <dbReference type="ARBA" id="ARBA00022801"/>
    </source>
</evidence>
<dbReference type="Pfam" id="PF04185">
    <property type="entry name" value="Phosphoesterase"/>
    <property type="match status" value="1"/>
</dbReference>
<dbReference type="PANTHER" id="PTHR31956:SF1">
    <property type="entry name" value="NON-SPECIFIC PHOSPHOLIPASE C1"/>
    <property type="match status" value="1"/>
</dbReference>
<dbReference type="OMA" id="YNISWAY"/>
<dbReference type="Gene3D" id="3.40.720.10">
    <property type="entry name" value="Alkaline Phosphatase, subunit A"/>
    <property type="match status" value="2"/>
</dbReference>
<feature type="signal peptide" evidence="2">
    <location>
        <begin position="1"/>
        <end position="21"/>
    </location>
</feature>